<dbReference type="FunFam" id="1.10.287.70:FF:000010">
    <property type="entry name" value="Putative glutamate receptor ionotropic kainate 1"/>
    <property type="match status" value="1"/>
</dbReference>
<feature type="domain" description="Ionotropic glutamate receptor C-terminal" evidence="23">
    <location>
        <begin position="395"/>
        <end position="763"/>
    </location>
</feature>
<feature type="transmembrane region" description="Helical" evidence="21">
    <location>
        <begin position="564"/>
        <end position="582"/>
    </location>
</feature>
<feature type="site" description="Interaction with the cone snail toxin Con-ikot-ikot" evidence="19">
    <location>
        <position position="658"/>
    </location>
</feature>
<evidence type="ECO:0000259" key="24">
    <source>
        <dbReference type="SMART" id="SM00918"/>
    </source>
</evidence>
<feature type="transmembrane region" description="Helical" evidence="21">
    <location>
        <begin position="788"/>
        <end position="812"/>
    </location>
</feature>
<dbReference type="SUPFAM" id="SSF53850">
    <property type="entry name" value="Periplasmic binding protein-like II"/>
    <property type="match status" value="1"/>
</dbReference>
<dbReference type="GO" id="GO:0038023">
    <property type="term" value="F:signaling receptor activity"/>
    <property type="evidence" value="ECO:0007669"/>
    <property type="project" value="InterPro"/>
</dbReference>
<dbReference type="PRINTS" id="PR00177">
    <property type="entry name" value="NMDARECEPTOR"/>
</dbReference>
<dbReference type="GO" id="GO:0015276">
    <property type="term" value="F:ligand-gated monoatomic ion channel activity"/>
    <property type="evidence" value="ECO:0007669"/>
    <property type="project" value="InterPro"/>
</dbReference>
<evidence type="ECO:0000313" key="25">
    <source>
        <dbReference type="EMBL" id="WRW34066.1"/>
    </source>
</evidence>
<feature type="domain" description="Ionotropic glutamate receptor L-glutamate and glycine-binding" evidence="24">
    <location>
        <begin position="405"/>
        <end position="469"/>
    </location>
</feature>
<dbReference type="Pfam" id="PF10613">
    <property type="entry name" value="Lig_chan-Glu_bd"/>
    <property type="match status" value="1"/>
</dbReference>
<evidence type="ECO:0000256" key="3">
    <source>
        <dbReference type="ARBA" id="ARBA00022475"/>
    </source>
</evidence>
<dbReference type="InterPro" id="IPR015683">
    <property type="entry name" value="Ionotropic_Glu_rcpt"/>
</dbReference>
<dbReference type="Gene3D" id="3.40.190.10">
    <property type="entry name" value="Periplasmic binding protein-like II"/>
    <property type="match status" value="2"/>
</dbReference>
<dbReference type="FunFam" id="3.40.190.10:FF:000072">
    <property type="entry name" value="glutamate receptor ionotropic, kainate 4"/>
    <property type="match status" value="1"/>
</dbReference>
<comment type="similarity">
    <text evidence="1">Belongs to the glutamate-gated ion channel (TC 1.A.10.1) family.</text>
</comment>
<keyword evidence="4 21" id="KW-0812">Transmembrane</keyword>
<evidence type="ECO:0000259" key="23">
    <source>
        <dbReference type="SMART" id="SM00079"/>
    </source>
</evidence>
<feature type="disulfide bond" evidence="20">
    <location>
        <begin position="712"/>
        <end position="768"/>
    </location>
</feature>
<keyword evidence="2" id="KW-0813">Transport</keyword>
<evidence type="ECO:0000256" key="1">
    <source>
        <dbReference type="ARBA" id="ARBA00008685"/>
    </source>
</evidence>
<feature type="binding site" evidence="18">
    <location>
        <position position="653"/>
    </location>
    <ligand>
        <name>L-glutamate</name>
        <dbReference type="ChEBI" id="CHEBI:29985"/>
    </ligand>
</feature>
<dbReference type="SUPFAM" id="SSF81324">
    <property type="entry name" value="Voltage-gated potassium channels"/>
    <property type="match status" value="1"/>
</dbReference>
<evidence type="ECO:0000256" key="5">
    <source>
        <dbReference type="ARBA" id="ARBA00022729"/>
    </source>
</evidence>
<evidence type="ECO:0000256" key="20">
    <source>
        <dbReference type="PIRSR" id="PIRSR601508-3"/>
    </source>
</evidence>
<evidence type="ECO:0000256" key="11">
    <source>
        <dbReference type="ARBA" id="ARBA00023180"/>
    </source>
</evidence>
<keyword evidence="3" id="KW-1003">Cell membrane</keyword>
<feature type="binding site" evidence="18">
    <location>
        <position position="700"/>
    </location>
    <ligand>
        <name>L-glutamate</name>
        <dbReference type="ChEBI" id="CHEBI:29985"/>
    </ligand>
</feature>
<evidence type="ECO:0000256" key="10">
    <source>
        <dbReference type="ARBA" id="ARBA00023170"/>
    </source>
</evidence>
<feature type="binding site" evidence="18">
    <location>
        <position position="480"/>
    </location>
    <ligand>
        <name>L-glutamate</name>
        <dbReference type="ChEBI" id="CHEBI:29985"/>
    </ligand>
</feature>
<reference evidence="25" key="1">
    <citation type="submission" date="2024-01" db="EMBL/GenBank/DDBJ databases">
        <title>Genome insights into chemosensory and detoxification machineries of broad mite, Polyphagotarsonemus latus (Tarsonemidae: Acari).</title>
        <authorList>
            <person name="Muthugoundar M."/>
            <person name="P J A."/>
            <person name="Augustine N."/>
        </authorList>
    </citation>
    <scope>NUCLEOTIDE SEQUENCE</scope>
</reference>
<feature type="transmembrane region" description="Helical" evidence="21">
    <location>
        <begin position="602"/>
        <end position="622"/>
    </location>
</feature>
<feature type="transmembrane region" description="Helical" evidence="21">
    <location>
        <begin position="521"/>
        <end position="543"/>
    </location>
</feature>
<evidence type="ECO:0000256" key="8">
    <source>
        <dbReference type="ARBA" id="ARBA00023065"/>
    </source>
</evidence>
<feature type="binding site" evidence="18">
    <location>
        <position position="485"/>
    </location>
    <ligand>
        <name>L-glutamate</name>
        <dbReference type="ChEBI" id="CHEBI:29985"/>
    </ligand>
</feature>
<dbReference type="InterPro" id="IPR019594">
    <property type="entry name" value="Glu/Gly-bd"/>
</dbReference>
<dbReference type="AlphaFoldDB" id="A0AAN0LHJ5"/>
<evidence type="ECO:0000256" key="6">
    <source>
        <dbReference type="ARBA" id="ARBA00022989"/>
    </source>
</evidence>
<keyword evidence="5 22" id="KW-0732">Signal</keyword>
<dbReference type="SMART" id="SM00918">
    <property type="entry name" value="Lig_chan-Glu_bd"/>
    <property type="match status" value="1"/>
</dbReference>
<evidence type="ECO:0000256" key="22">
    <source>
        <dbReference type="SAM" id="SignalP"/>
    </source>
</evidence>
<dbReference type="Gene3D" id="3.40.50.2300">
    <property type="match status" value="2"/>
</dbReference>
<name>A0AAN0LHJ5_9ACAR</name>
<feature type="signal peptide" evidence="22">
    <location>
        <begin position="1"/>
        <end position="20"/>
    </location>
</feature>
<evidence type="ECO:0000256" key="13">
    <source>
        <dbReference type="ARBA" id="ARBA00023273"/>
    </source>
</evidence>
<organism evidence="25">
    <name type="scientific">Polyphagotarsonemus latus</name>
    <dbReference type="NCBI Taxonomy" id="1204166"/>
    <lineage>
        <taxon>Eukaryota</taxon>
        <taxon>Metazoa</taxon>
        <taxon>Ecdysozoa</taxon>
        <taxon>Arthropoda</taxon>
        <taxon>Chelicerata</taxon>
        <taxon>Arachnida</taxon>
        <taxon>Acari</taxon>
        <taxon>Acariformes</taxon>
        <taxon>Trombidiformes</taxon>
        <taxon>Prostigmata</taxon>
        <taxon>Eleutherengona</taxon>
        <taxon>Heterostigmata</taxon>
        <taxon>Tarsonemoidea</taxon>
        <taxon>Tarsonemidae</taxon>
        <taxon>Polyphagotarsonemus</taxon>
    </lineage>
</organism>
<accession>A0AAN0LHJ5</accession>
<keyword evidence="10 25" id="KW-0675">Receptor</keyword>
<keyword evidence="6 21" id="KW-1133">Transmembrane helix</keyword>
<dbReference type="FunFam" id="3.40.190.10:FF:000060">
    <property type="entry name" value="Glutamate receptor ionotropic, kainate 1"/>
    <property type="match status" value="1"/>
</dbReference>
<evidence type="ECO:0000256" key="19">
    <source>
        <dbReference type="PIRSR" id="PIRSR601508-2"/>
    </source>
</evidence>
<dbReference type="SMART" id="SM00079">
    <property type="entry name" value="PBPe"/>
    <property type="match status" value="1"/>
</dbReference>
<evidence type="ECO:0000256" key="14">
    <source>
        <dbReference type="ARBA" id="ARBA00023286"/>
    </source>
</evidence>
<keyword evidence="15" id="KW-0407">Ion channel</keyword>
<evidence type="ECO:0000256" key="17">
    <source>
        <dbReference type="ARBA" id="ARBA00034107"/>
    </source>
</evidence>
<dbReference type="EMBL" id="PP154992">
    <property type="protein sequence ID" value="WRW34066.1"/>
    <property type="molecule type" value="mRNA"/>
</dbReference>
<keyword evidence="13" id="KW-0966">Cell projection</keyword>
<keyword evidence="11" id="KW-0325">Glycoprotein</keyword>
<protein>
    <submittedName>
        <fullName evidence="25">Glutamate receptor ionotropic kainate 2</fullName>
    </submittedName>
</protein>
<evidence type="ECO:0000256" key="4">
    <source>
        <dbReference type="ARBA" id="ARBA00022692"/>
    </source>
</evidence>
<dbReference type="SUPFAM" id="SSF53822">
    <property type="entry name" value="Periplasmic binding protein-like I"/>
    <property type="match status" value="1"/>
</dbReference>
<keyword evidence="9 21" id="KW-0472">Membrane</keyword>
<keyword evidence="7" id="KW-0770">Synapse</keyword>
<evidence type="ECO:0000256" key="18">
    <source>
        <dbReference type="PIRSR" id="PIRSR601508-1"/>
    </source>
</evidence>
<comment type="subcellular location">
    <subcellularLocation>
        <location evidence="16">Postsynaptic cell membrane</location>
        <topology evidence="16">Multi-pass membrane protein</topology>
    </subcellularLocation>
    <subcellularLocation>
        <location evidence="17">Presynaptic cell membrane</location>
        <topology evidence="17">Multi-pass membrane protein</topology>
    </subcellularLocation>
</comment>
<evidence type="ECO:0000256" key="15">
    <source>
        <dbReference type="ARBA" id="ARBA00023303"/>
    </source>
</evidence>
<proteinExistence type="evidence at transcript level"/>
<keyword evidence="14" id="KW-1071">Ligand-gated ion channel</keyword>
<evidence type="ECO:0000256" key="21">
    <source>
        <dbReference type="SAM" id="Phobius"/>
    </source>
</evidence>
<dbReference type="Pfam" id="PF01094">
    <property type="entry name" value="ANF_receptor"/>
    <property type="match status" value="1"/>
</dbReference>
<dbReference type="CDD" id="cd06382">
    <property type="entry name" value="PBP1_iGluR_Kainate"/>
    <property type="match status" value="1"/>
</dbReference>
<dbReference type="InterPro" id="IPR001828">
    <property type="entry name" value="ANF_lig-bd_rcpt"/>
</dbReference>
<feature type="site" description="Crucial to convey clamshell closure to channel opening" evidence="19">
    <location>
        <position position="631"/>
    </location>
</feature>
<keyword evidence="12" id="KW-0628">Postsynaptic cell membrane</keyword>
<evidence type="ECO:0000256" key="16">
    <source>
        <dbReference type="ARBA" id="ARBA00034104"/>
    </source>
</evidence>
<feature type="chain" id="PRO_5043012974" evidence="22">
    <location>
        <begin position="21"/>
        <end position="1091"/>
    </location>
</feature>
<evidence type="ECO:0000256" key="12">
    <source>
        <dbReference type="ARBA" id="ARBA00023257"/>
    </source>
</evidence>
<dbReference type="Gene3D" id="1.10.287.70">
    <property type="match status" value="1"/>
</dbReference>
<keyword evidence="20" id="KW-1015">Disulfide bond</keyword>
<dbReference type="Pfam" id="PF00060">
    <property type="entry name" value="Lig_chan"/>
    <property type="match status" value="1"/>
</dbReference>
<dbReference type="InterPro" id="IPR001508">
    <property type="entry name" value="Iono_Glu_rcpt_met"/>
</dbReference>
<sequence>MSWLLTWFVIYLQLLDSAHCNQLIRIGALFTEEEKDSQLELAFKYAVYRINNDRQILPNVTLIYDIQYIPPVDSFHASKKACLQIATGVIAIFGPKDPELGVHIQSLCDALEIPHLEARLQNLGERDINKEFSINLHPGSTAISESLRDLIIYLNWTKVAIIYEDDMSLIGLQELVKPSKLPKNLQFVFRKCNGDNFREILIDIRSRNIFSIIIDIRPSSFPSLLTADVETLDLENFRYNFVNMTAFRLVDSNNLKVRSLLHDIEKFQPIGQKILNRSYVIEAAPALIFDSVYVLAYALKELLKNNVVLHSTNATCESDTPWSHGSSLFNYINLVEFSGLTGRVQFKEGVRNSIKLDLMKLRKNSLDKVGEWNKENGLKIKQPEAFHEFGPTNITLVVTTIEQTPYVMRKKDANLTGNARFEGFCIDLLQTIAEQLGFHYQLYLVPDGAFGAQDVKTQKWNGMVNELIDKKADLAVAPMTITYTRENVIDFTKPFMSLGIGILFRIPSHMPTRLFSFMNPLAFNIWCYVLGAYILVSFTLYIVSQFTPFEWKIPKRCQMAKKDFLQNQFSIDNAFWFLVVTLMKQGVNLNPKAFSTRIIAAIWWFFTLILISSYTANLAAFLTVEKMITPIEDVEDLAAQTKIQYGTLENGSTMTFFRDSKVPTYQKMWKYMISHPEVFVKTYEEGLKRVLDGNYAFLMESTMLDFMAQRDCNLTRIGSLLDSKGYGLATPIGSPWRDKVSLSILDLQEKGVIQMLYDKWWKSPGLTCIRDEIKNKDGKADALGLENIGGVFVVLIAGLIFAIFVAFFEFFISHRKHCKDDRQSFFHEMFKELKFALNFTASRQRPKLRRTCSNCTLVRFNKTSKYDSNSILNHHNIKSLHNSSKKNTIDPNSLEENLNSHQLFQSQFEHKINTIHQNLKQRSNNYKLKNNDCVNLNNYYRQENDVYDLTLNTPQSLQNLLLLNTNEQLKRYKQCRAQFASNPPTPPPPPPPLIKQKSLVAIGLEKYSDVHLQHHLETLAHQFHDTQNDFQLPTTFHRNLSNENFEKCNLINLNDIRNTENEKNDILFKLNDYSPKIEMQYTIDENDQMLN</sequence>
<keyword evidence="8" id="KW-0406">Ion transport</keyword>
<feature type="binding site" evidence="18">
    <location>
        <position position="478"/>
    </location>
    <ligand>
        <name>L-glutamate</name>
        <dbReference type="ChEBI" id="CHEBI:29985"/>
    </ligand>
</feature>
<dbReference type="InterPro" id="IPR001320">
    <property type="entry name" value="Iontro_rcpt_C"/>
</dbReference>
<evidence type="ECO:0000256" key="7">
    <source>
        <dbReference type="ARBA" id="ARBA00023018"/>
    </source>
</evidence>
<dbReference type="GO" id="GO:0045211">
    <property type="term" value="C:postsynaptic membrane"/>
    <property type="evidence" value="ECO:0007669"/>
    <property type="project" value="UniProtKB-SubCell"/>
</dbReference>
<dbReference type="FunFam" id="3.40.190.10:FF:000167">
    <property type="entry name" value="Eye-enriched kainate receptor, isoform B"/>
    <property type="match status" value="1"/>
</dbReference>
<feature type="binding site" evidence="18">
    <location>
        <position position="652"/>
    </location>
    <ligand>
        <name>L-glutamate</name>
        <dbReference type="ChEBI" id="CHEBI:29985"/>
    </ligand>
</feature>
<dbReference type="GO" id="GO:0042734">
    <property type="term" value="C:presynaptic membrane"/>
    <property type="evidence" value="ECO:0007669"/>
    <property type="project" value="UniProtKB-SubCell"/>
</dbReference>
<dbReference type="InterPro" id="IPR028082">
    <property type="entry name" value="Peripla_BP_I"/>
</dbReference>
<evidence type="ECO:0000256" key="2">
    <source>
        <dbReference type="ARBA" id="ARBA00022448"/>
    </source>
</evidence>
<evidence type="ECO:0000256" key="9">
    <source>
        <dbReference type="ARBA" id="ARBA00023136"/>
    </source>
</evidence>
<dbReference type="PANTHER" id="PTHR18966">
    <property type="entry name" value="IONOTROPIC GLUTAMATE RECEPTOR"/>
    <property type="match status" value="1"/>
</dbReference>